<keyword evidence="1" id="KW-0812">Transmembrane</keyword>
<feature type="transmembrane region" description="Helical" evidence="1">
    <location>
        <begin position="48"/>
        <end position="71"/>
    </location>
</feature>
<dbReference type="Proteomes" id="UP000597138">
    <property type="component" value="Unassembled WGS sequence"/>
</dbReference>
<accession>A0A069PBY1</accession>
<evidence type="ECO:0000256" key="1">
    <source>
        <dbReference type="SAM" id="Phobius"/>
    </source>
</evidence>
<keyword evidence="1" id="KW-0472">Membrane</keyword>
<evidence type="ECO:0000313" key="2">
    <source>
        <dbReference type="EMBL" id="GGD63552.1"/>
    </source>
</evidence>
<dbReference type="RefSeq" id="WP_035964368.1">
    <property type="nucleotide sequence ID" value="NZ_BMEG01000002.1"/>
</dbReference>
<dbReference type="Proteomes" id="UP000027439">
    <property type="component" value="Unassembled WGS sequence"/>
</dbReference>
<organism evidence="3 4">
    <name type="scientific">Caballeronia grimmiae</name>
    <dbReference type="NCBI Taxonomy" id="1071679"/>
    <lineage>
        <taxon>Bacteria</taxon>
        <taxon>Pseudomonadati</taxon>
        <taxon>Pseudomonadota</taxon>
        <taxon>Betaproteobacteria</taxon>
        <taxon>Burkholderiales</taxon>
        <taxon>Burkholderiaceae</taxon>
        <taxon>Caballeronia</taxon>
    </lineage>
</organism>
<evidence type="ECO:0000313" key="5">
    <source>
        <dbReference type="Proteomes" id="UP000597138"/>
    </source>
</evidence>
<keyword evidence="5" id="KW-1185">Reference proteome</keyword>
<keyword evidence="1" id="KW-1133">Transmembrane helix</keyword>
<dbReference type="STRING" id="1071679.BG57_03770"/>
<comment type="caution">
    <text evidence="3">The sequence shown here is derived from an EMBL/GenBank/DDBJ whole genome shotgun (WGS) entry which is preliminary data.</text>
</comment>
<gene>
    <name evidence="3" type="ORF">BG57_03770</name>
    <name evidence="2" type="ORF">GCM10010985_16970</name>
</gene>
<reference evidence="5" key="3">
    <citation type="journal article" date="2019" name="Int. J. Syst. Evol. Microbiol.">
        <title>The Global Catalogue of Microorganisms (GCM) 10K type strain sequencing project: providing services to taxonomists for standard genome sequencing and annotation.</title>
        <authorList>
            <consortium name="The Broad Institute Genomics Platform"/>
            <consortium name="The Broad Institute Genome Sequencing Center for Infectious Disease"/>
            <person name="Wu L."/>
            <person name="Ma J."/>
        </authorList>
    </citation>
    <scope>NUCLEOTIDE SEQUENCE [LARGE SCALE GENOMIC DNA]</scope>
    <source>
        <strain evidence="5">CGMCC 1.11013</strain>
    </source>
</reference>
<dbReference type="EMBL" id="JFHE01000011">
    <property type="protein sequence ID" value="KDR34816.1"/>
    <property type="molecule type" value="Genomic_DNA"/>
</dbReference>
<protein>
    <submittedName>
        <fullName evidence="3">Uncharacterized protein</fullName>
    </submittedName>
</protein>
<reference evidence="2" key="4">
    <citation type="submission" date="2024-05" db="EMBL/GenBank/DDBJ databases">
        <authorList>
            <person name="Sun Q."/>
            <person name="Zhou Y."/>
        </authorList>
    </citation>
    <scope>NUCLEOTIDE SEQUENCE</scope>
    <source>
        <strain evidence="2">CGMCC 1.11013</strain>
    </source>
</reference>
<proteinExistence type="predicted"/>
<reference evidence="2" key="1">
    <citation type="journal article" date="2014" name="Int. J. Syst. Evol. Microbiol.">
        <title>Complete genome of a new Firmicutes species belonging to the dominant human colonic microbiota ('Ruminococcus bicirculans') reveals two chromosomes and a selective capacity to utilize plant glucans.</title>
        <authorList>
            <consortium name="NISC Comparative Sequencing Program"/>
            <person name="Wegmann U."/>
            <person name="Louis P."/>
            <person name="Goesmann A."/>
            <person name="Henrissat B."/>
            <person name="Duncan S.H."/>
            <person name="Flint H.J."/>
        </authorList>
    </citation>
    <scope>NUCLEOTIDE SEQUENCE</scope>
    <source>
        <strain evidence="2">CGMCC 1.11013</strain>
    </source>
</reference>
<sequence>MPADEISGLRDKVAEHGEELAALREWKTGVSIRIDTFVTKTEFTVVKILVYSLAGTTLTSVLAALLAKVIVK</sequence>
<dbReference type="AlphaFoldDB" id="A0A069PBY1"/>
<dbReference type="EMBL" id="BMEG01000002">
    <property type="protein sequence ID" value="GGD63552.1"/>
    <property type="molecule type" value="Genomic_DNA"/>
</dbReference>
<evidence type="ECO:0000313" key="4">
    <source>
        <dbReference type="Proteomes" id="UP000027439"/>
    </source>
</evidence>
<name>A0A069PBY1_9BURK</name>
<reference evidence="3 4" key="2">
    <citation type="submission" date="2014-03" db="EMBL/GenBank/DDBJ databases">
        <title>Draft Genome Sequences of Four Burkholderia Strains.</title>
        <authorList>
            <person name="Liu X.Y."/>
            <person name="Li C.X."/>
            <person name="Xu J.H."/>
        </authorList>
    </citation>
    <scope>NUCLEOTIDE SEQUENCE [LARGE SCALE GENOMIC DNA]</scope>
    <source>
        <strain evidence="3 4">R27</strain>
    </source>
</reference>
<evidence type="ECO:0000313" key="3">
    <source>
        <dbReference type="EMBL" id="KDR34816.1"/>
    </source>
</evidence>